<dbReference type="GO" id="GO:0016853">
    <property type="term" value="F:isomerase activity"/>
    <property type="evidence" value="ECO:0007669"/>
    <property type="project" value="UniProtKB-KW"/>
</dbReference>
<accession>A0A8J4M2S0</accession>
<dbReference type="PANTHER" id="PTHR12110:SF21">
    <property type="entry name" value="XYLOSE ISOMERASE-LIKE TIM BARREL DOMAIN-CONTAINING PROTEIN"/>
    <property type="match status" value="1"/>
</dbReference>
<comment type="caution">
    <text evidence="2">The sequence shown here is derived from an EMBL/GenBank/DDBJ whole genome shotgun (WGS) entry which is preliminary data.</text>
</comment>
<dbReference type="EMBL" id="BOVK01000027">
    <property type="protein sequence ID" value="GIQ69380.1"/>
    <property type="molecule type" value="Genomic_DNA"/>
</dbReference>
<organism evidence="2 3">
    <name type="scientific">Xylanibacillus composti</name>
    <dbReference type="NCBI Taxonomy" id="1572762"/>
    <lineage>
        <taxon>Bacteria</taxon>
        <taxon>Bacillati</taxon>
        <taxon>Bacillota</taxon>
        <taxon>Bacilli</taxon>
        <taxon>Bacillales</taxon>
        <taxon>Paenibacillaceae</taxon>
        <taxon>Xylanibacillus</taxon>
    </lineage>
</organism>
<evidence type="ECO:0000313" key="2">
    <source>
        <dbReference type="EMBL" id="GIQ69380.1"/>
    </source>
</evidence>
<evidence type="ECO:0000313" key="3">
    <source>
        <dbReference type="Proteomes" id="UP000677918"/>
    </source>
</evidence>
<protein>
    <submittedName>
        <fullName evidence="2">Sugar phosphate isomerase</fullName>
    </submittedName>
</protein>
<keyword evidence="3" id="KW-1185">Reference proteome</keyword>
<dbReference type="Gene3D" id="3.20.20.150">
    <property type="entry name" value="Divalent-metal-dependent TIM barrel enzymes"/>
    <property type="match status" value="1"/>
</dbReference>
<dbReference type="RefSeq" id="WP_213412182.1">
    <property type="nucleotide sequence ID" value="NZ_BOVK01000027.1"/>
</dbReference>
<evidence type="ECO:0000259" key="1">
    <source>
        <dbReference type="Pfam" id="PF01261"/>
    </source>
</evidence>
<proteinExistence type="predicted"/>
<dbReference type="InterPro" id="IPR050312">
    <property type="entry name" value="IolE/XylAMocC-like"/>
</dbReference>
<dbReference type="Pfam" id="PF01261">
    <property type="entry name" value="AP_endonuc_2"/>
    <property type="match status" value="1"/>
</dbReference>
<dbReference type="InterPro" id="IPR013022">
    <property type="entry name" value="Xyl_isomerase-like_TIM-brl"/>
</dbReference>
<dbReference type="AlphaFoldDB" id="A0A8J4M2S0"/>
<sequence length="278" mass="30101">MLRGLTRAGFGNLESEEQWIRLAAQSGFQAVDVDAAGLIARNGLEQAKALLEENNIVIGAIGLPVEWRADEAAFRAGLPALIEAAEAASALGCASCCTYILPSTDSGSAHFMALATRRIRVCADILDAYGIRLGLEFVGPHHLRTRWANPFIWTMEETLDWIGAIHAPNLGLLFDAYHWYTTGGTINDILQLKPEQIVHAHMNDAPDIPVEDVLDNDRLYTGEGVIDLAGFLRALSDIGYKGVVAQEVLTPEPPSASMEELMARSKSGFDKVFAQAGL</sequence>
<name>A0A8J4M2S0_9BACL</name>
<dbReference type="SUPFAM" id="SSF51658">
    <property type="entry name" value="Xylose isomerase-like"/>
    <property type="match status" value="1"/>
</dbReference>
<gene>
    <name evidence="2" type="ORF">XYCOK13_22040</name>
</gene>
<dbReference type="PANTHER" id="PTHR12110">
    <property type="entry name" value="HYDROXYPYRUVATE ISOMERASE"/>
    <property type="match status" value="1"/>
</dbReference>
<keyword evidence="2" id="KW-0413">Isomerase</keyword>
<reference evidence="2" key="1">
    <citation type="submission" date="2021-04" db="EMBL/GenBank/DDBJ databases">
        <title>Draft genome sequence of Xylanibacillus composti strain K13.</title>
        <authorList>
            <person name="Uke A."/>
            <person name="Chhe C."/>
            <person name="Baramee S."/>
            <person name="Kosugi A."/>
        </authorList>
    </citation>
    <scope>NUCLEOTIDE SEQUENCE</scope>
    <source>
        <strain evidence="2">K13</strain>
    </source>
</reference>
<dbReference type="Proteomes" id="UP000677918">
    <property type="component" value="Unassembled WGS sequence"/>
</dbReference>
<feature type="domain" description="Xylose isomerase-like TIM barrel" evidence="1">
    <location>
        <begin position="20"/>
        <end position="263"/>
    </location>
</feature>
<dbReference type="InterPro" id="IPR036237">
    <property type="entry name" value="Xyl_isomerase-like_sf"/>
</dbReference>